<dbReference type="HOGENOM" id="CLU_2904955_0_0_1"/>
<sequence>MFVGYYWGGAISCQIDIYWASVERVMSFTASIIPPSPAKEFDAIKNELNEIWHELVQEHFKG</sequence>
<reference evidence="1 2" key="1">
    <citation type="submission" date="2014-04" db="EMBL/GenBank/DDBJ databases">
        <authorList>
            <consortium name="DOE Joint Genome Institute"/>
            <person name="Kuo A."/>
            <person name="Tarkka M."/>
            <person name="Buscot F."/>
            <person name="Kohler A."/>
            <person name="Nagy L.G."/>
            <person name="Floudas D."/>
            <person name="Copeland A."/>
            <person name="Barry K.W."/>
            <person name="Cichocki N."/>
            <person name="Veneault-Fourrey C."/>
            <person name="LaButti K."/>
            <person name="Lindquist E.A."/>
            <person name="Lipzen A."/>
            <person name="Lundell T."/>
            <person name="Morin E."/>
            <person name="Murat C."/>
            <person name="Sun H."/>
            <person name="Tunlid A."/>
            <person name="Henrissat B."/>
            <person name="Grigoriev I.V."/>
            <person name="Hibbett D.S."/>
            <person name="Martin F."/>
            <person name="Nordberg H.P."/>
            <person name="Cantor M.N."/>
            <person name="Hua S.X."/>
        </authorList>
    </citation>
    <scope>NUCLEOTIDE SEQUENCE [LARGE SCALE GENOMIC DNA]</scope>
    <source>
        <strain evidence="1 2">F 1598</strain>
    </source>
</reference>
<evidence type="ECO:0000313" key="2">
    <source>
        <dbReference type="Proteomes" id="UP000054166"/>
    </source>
</evidence>
<dbReference type="EMBL" id="KN832975">
    <property type="protein sequence ID" value="KIM89369.1"/>
    <property type="molecule type" value="Genomic_DNA"/>
</dbReference>
<proteinExistence type="predicted"/>
<accession>A0A0C3GCC5</accession>
<evidence type="ECO:0000313" key="1">
    <source>
        <dbReference type="EMBL" id="KIM89369.1"/>
    </source>
</evidence>
<reference evidence="2" key="2">
    <citation type="submission" date="2015-01" db="EMBL/GenBank/DDBJ databases">
        <title>Evolutionary Origins and Diversification of the Mycorrhizal Mutualists.</title>
        <authorList>
            <consortium name="DOE Joint Genome Institute"/>
            <consortium name="Mycorrhizal Genomics Consortium"/>
            <person name="Kohler A."/>
            <person name="Kuo A."/>
            <person name="Nagy L.G."/>
            <person name="Floudas D."/>
            <person name="Copeland A."/>
            <person name="Barry K.W."/>
            <person name="Cichocki N."/>
            <person name="Veneault-Fourrey C."/>
            <person name="LaButti K."/>
            <person name="Lindquist E.A."/>
            <person name="Lipzen A."/>
            <person name="Lundell T."/>
            <person name="Morin E."/>
            <person name="Murat C."/>
            <person name="Riley R."/>
            <person name="Ohm R."/>
            <person name="Sun H."/>
            <person name="Tunlid A."/>
            <person name="Henrissat B."/>
            <person name="Grigoriev I.V."/>
            <person name="Hibbett D.S."/>
            <person name="Martin F."/>
        </authorList>
    </citation>
    <scope>NUCLEOTIDE SEQUENCE [LARGE SCALE GENOMIC DNA]</scope>
    <source>
        <strain evidence="2">F 1598</strain>
    </source>
</reference>
<dbReference type="Proteomes" id="UP000054166">
    <property type="component" value="Unassembled WGS sequence"/>
</dbReference>
<gene>
    <name evidence="1" type="ORF">PILCRDRAFT_2598</name>
</gene>
<dbReference type="AlphaFoldDB" id="A0A0C3GCC5"/>
<keyword evidence="2" id="KW-1185">Reference proteome</keyword>
<protein>
    <submittedName>
        <fullName evidence="1">Uncharacterized protein</fullName>
    </submittedName>
</protein>
<organism evidence="1 2">
    <name type="scientific">Piloderma croceum (strain F 1598)</name>
    <dbReference type="NCBI Taxonomy" id="765440"/>
    <lineage>
        <taxon>Eukaryota</taxon>
        <taxon>Fungi</taxon>
        <taxon>Dikarya</taxon>
        <taxon>Basidiomycota</taxon>
        <taxon>Agaricomycotina</taxon>
        <taxon>Agaricomycetes</taxon>
        <taxon>Agaricomycetidae</taxon>
        <taxon>Atheliales</taxon>
        <taxon>Atheliaceae</taxon>
        <taxon>Piloderma</taxon>
    </lineage>
</organism>
<dbReference type="InParanoid" id="A0A0C3GCC5"/>
<name>A0A0C3GCC5_PILCF</name>